<evidence type="ECO:0008006" key="3">
    <source>
        <dbReference type="Google" id="ProtNLM"/>
    </source>
</evidence>
<evidence type="ECO:0000313" key="1">
    <source>
        <dbReference type="EMBL" id="GCD97344.1"/>
    </source>
</evidence>
<name>A0A401YRX0_9ACTN</name>
<dbReference type="Proteomes" id="UP000286931">
    <property type="component" value="Unassembled WGS sequence"/>
</dbReference>
<gene>
    <name evidence="1" type="ORF">EHYA_05036</name>
</gene>
<keyword evidence="2" id="KW-1185">Reference proteome</keyword>
<dbReference type="EMBL" id="BIFH01000023">
    <property type="protein sequence ID" value="GCD97344.1"/>
    <property type="molecule type" value="Genomic_DNA"/>
</dbReference>
<dbReference type="OrthoDB" id="3399356at2"/>
<proteinExistence type="predicted"/>
<comment type="caution">
    <text evidence="1">The sequence shown here is derived from an EMBL/GenBank/DDBJ whole genome shotgun (WGS) entry which is preliminary data.</text>
</comment>
<accession>A0A401YRX0</accession>
<dbReference type="AlphaFoldDB" id="A0A401YRX0"/>
<evidence type="ECO:0000313" key="2">
    <source>
        <dbReference type="Proteomes" id="UP000286931"/>
    </source>
</evidence>
<reference evidence="1 2" key="1">
    <citation type="submission" date="2018-12" db="EMBL/GenBank/DDBJ databases">
        <title>Draft genome sequence of Embleya hyalina NBRC 13850T.</title>
        <authorList>
            <person name="Komaki H."/>
            <person name="Hosoyama A."/>
            <person name="Kimura A."/>
            <person name="Ichikawa N."/>
            <person name="Tamura T."/>
        </authorList>
    </citation>
    <scope>NUCLEOTIDE SEQUENCE [LARGE SCALE GENOMIC DNA]</scope>
    <source>
        <strain evidence="1 2">NBRC 13850</strain>
    </source>
</reference>
<protein>
    <recommendedName>
        <fullName evidence="3">E9imm peptide</fullName>
    </recommendedName>
</protein>
<organism evidence="1 2">
    <name type="scientific">Embleya hyalina</name>
    <dbReference type="NCBI Taxonomy" id="516124"/>
    <lineage>
        <taxon>Bacteria</taxon>
        <taxon>Bacillati</taxon>
        <taxon>Actinomycetota</taxon>
        <taxon>Actinomycetes</taxon>
        <taxon>Kitasatosporales</taxon>
        <taxon>Streptomycetaceae</taxon>
        <taxon>Embleya</taxon>
    </lineage>
</organism>
<sequence>MAMARETAVAMVQRIMDSVHADDAEFARATEALDLALGCPNGYVSGLIFWPEGPEPTAEEVVDKALEYRPFAL</sequence>